<dbReference type="HOGENOM" id="CLU_1468330_0_0_1"/>
<evidence type="ECO:0000313" key="1">
    <source>
        <dbReference type="EMBL" id="KIM37305.1"/>
    </source>
</evidence>
<accession>A0A0C3BKR4</accession>
<protein>
    <submittedName>
        <fullName evidence="1">Uncharacterized protein</fullName>
    </submittedName>
</protein>
<reference evidence="1 2" key="1">
    <citation type="submission" date="2014-04" db="EMBL/GenBank/DDBJ databases">
        <authorList>
            <consortium name="DOE Joint Genome Institute"/>
            <person name="Kuo A."/>
            <person name="Gay G."/>
            <person name="Dore J."/>
            <person name="Kohler A."/>
            <person name="Nagy L.G."/>
            <person name="Floudas D."/>
            <person name="Copeland A."/>
            <person name="Barry K.W."/>
            <person name="Cichocki N."/>
            <person name="Veneault-Fourrey C."/>
            <person name="LaButti K."/>
            <person name="Lindquist E.A."/>
            <person name="Lipzen A."/>
            <person name="Lundell T."/>
            <person name="Morin E."/>
            <person name="Murat C."/>
            <person name="Sun H."/>
            <person name="Tunlid A."/>
            <person name="Henrissat B."/>
            <person name="Grigoriev I.V."/>
            <person name="Hibbett D.S."/>
            <person name="Martin F."/>
            <person name="Nordberg H.P."/>
            <person name="Cantor M.N."/>
            <person name="Hua S.X."/>
        </authorList>
    </citation>
    <scope>NUCLEOTIDE SEQUENCE [LARGE SCALE GENOMIC DNA]</scope>
    <source>
        <strain evidence="2">h7</strain>
    </source>
</reference>
<dbReference type="AlphaFoldDB" id="A0A0C3BKR4"/>
<evidence type="ECO:0000313" key="2">
    <source>
        <dbReference type="Proteomes" id="UP000053424"/>
    </source>
</evidence>
<keyword evidence="2" id="KW-1185">Reference proteome</keyword>
<reference evidence="2" key="2">
    <citation type="submission" date="2015-01" db="EMBL/GenBank/DDBJ databases">
        <title>Evolutionary Origins and Diversification of the Mycorrhizal Mutualists.</title>
        <authorList>
            <consortium name="DOE Joint Genome Institute"/>
            <consortium name="Mycorrhizal Genomics Consortium"/>
            <person name="Kohler A."/>
            <person name="Kuo A."/>
            <person name="Nagy L.G."/>
            <person name="Floudas D."/>
            <person name="Copeland A."/>
            <person name="Barry K.W."/>
            <person name="Cichocki N."/>
            <person name="Veneault-Fourrey C."/>
            <person name="LaButti K."/>
            <person name="Lindquist E.A."/>
            <person name="Lipzen A."/>
            <person name="Lundell T."/>
            <person name="Morin E."/>
            <person name="Murat C."/>
            <person name="Riley R."/>
            <person name="Ohm R."/>
            <person name="Sun H."/>
            <person name="Tunlid A."/>
            <person name="Henrissat B."/>
            <person name="Grigoriev I.V."/>
            <person name="Hibbett D.S."/>
            <person name="Martin F."/>
        </authorList>
    </citation>
    <scope>NUCLEOTIDE SEQUENCE [LARGE SCALE GENOMIC DNA]</scope>
    <source>
        <strain evidence="2">h7</strain>
    </source>
</reference>
<proteinExistence type="predicted"/>
<name>A0A0C3BKR4_HEBCY</name>
<gene>
    <name evidence="1" type="ORF">M413DRAFT_277039</name>
</gene>
<sequence length="184" mass="19747">MCHALIVETNCVPDSLSVHFPVLDLPTCSPRHGVVSSLGAGGLSVNGFKSTDATIASSLRQCQHDGEPWSRGPSLAFGLNQICGARGVPMEPAEVVCSSLGVSEKQPDPSDDDPSSISCSTTHFSVKNESIGVRAFARFMIVVADLRYFIEPVKADLGHSHRFTYIRKSLRADSTPLDSPQCFI</sequence>
<organism evidence="1 2">
    <name type="scientific">Hebeloma cylindrosporum</name>
    <dbReference type="NCBI Taxonomy" id="76867"/>
    <lineage>
        <taxon>Eukaryota</taxon>
        <taxon>Fungi</taxon>
        <taxon>Dikarya</taxon>
        <taxon>Basidiomycota</taxon>
        <taxon>Agaricomycotina</taxon>
        <taxon>Agaricomycetes</taxon>
        <taxon>Agaricomycetidae</taxon>
        <taxon>Agaricales</taxon>
        <taxon>Agaricineae</taxon>
        <taxon>Hymenogastraceae</taxon>
        <taxon>Hebeloma</taxon>
    </lineage>
</organism>
<dbReference type="EMBL" id="KN831798">
    <property type="protein sequence ID" value="KIM37305.1"/>
    <property type="molecule type" value="Genomic_DNA"/>
</dbReference>
<dbReference type="Proteomes" id="UP000053424">
    <property type="component" value="Unassembled WGS sequence"/>
</dbReference>